<dbReference type="InterPro" id="IPR002110">
    <property type="entry name" value="Ankyrin_rpt"/>
</dbReference>
<organism evidence="4 5">
    <name type="scientific">Fusarium duplospermum</name>
    <dbReference type="NCBI Taxonomy" id="1325734"/>
    <lineage>
        <taxon>Eukaryota</taxon>
        <taxon>Fungi</taxon>
        <taxon>Dikarya</taxon>
        <taxon>Ascomycota</taxon>
        <taxon>Pezizomycotina</taxon>
        <taxon>Sordariomycetes</taxon>
        <taxon>Hypocreomycetidae</taxon>
        <taxon>Hypocreales</taxon>
        <taxon>Nectriaceae</taxon>
        <taxon>Fusarium</taxon>
        <taxon>Fusarium solani species complex</taxon>
    </lineage>
</organism>
<sequence>MFSIQHVIPYLPYGKVDFIVDSLQASIEDYRRTGNVFERRTLPFSLFPLEDFRTFGRKTIYLPQNETRLIVTPIHDAATRGKKDVVAFLMKYSDINWELQDVSPLSLALYNGNLDVAELLLNGGADPGCGALITSLHAAARRGLKKEIETFVNIHGIDVDVKDKDGATPVVHALRLPEEQARSTIRLLFELGANPGVEIGERGWTYSALAIVMGMRTLADELADGV</sequence>
<dbReference type="STRING" id="1325734.A0A428ND15"/>
<dbReference type="EMBL" id="NKCI01000800">
    <property type="protein sequence ID" value="RSL38619.1"/>
    <property type="molecule type" value="Genomic_DNA"/>
</dbReference>
<keyword evidence="2 3" id="KW-0040">ANK repeat</keyword>
<comment type="caution">
    <text evidence="4">The sequence shown here is derived from an EMBL/GenBank/DDBJ whole genome shotgun (WGS) entry which is preliminary data.</text>
</comment>
<evidence type="ECO:0000256" key="3">
    <source>
        <dbReference type="PROSITE-ProRule" id="PRU00023"/>
    </source>
</evidence>
<dbReference type="PROSITE" id="PS50297">
    <property type="entry name" value="ANK_REP_REGION"/>
    <property type="match status" value="1"/>
</dbReference>
<proteinExistence type="predicted"/>
<dbReference type="PANTHER" id="PTHR24201">
    <property type="entry name" value="ANK_REP_REGION DOMAIN-CONTAINING PROTEIN"/>
    <property type="match status" value="1"/>
</dbReference>
<dbReference type="AlphaFoldDB" id="A0A428ND15"/>
<dbReference type="SUPFAM" id="SSF48403">
    <property type="entry name" value="Ankyrin repeat"/>
    <property type="match status" value="1"/>
</dbReference>
<evidence type="ECO:0000313" key="4">
    <source>
        <dbReference type="EMBL" id="RSL38619.1"/>
    </source>
</evidence>
<evidence type="ECO:0000313" key="5">
    <source>
        <dbReference type="Proteomes" id="UP000288168"/>
    </source>
</evidence>
<dbReference type="PROSITE" id="PS50088">
    <property type="entry name" value="ANK_REPEAT"/>
    <property type="match status" value="1"/>
</dbReference>
<protein>
    <submittedName>
        <fullName evidence="4">Uncharacterized protein</fullName>
    </submittedName>
</protein>
<reference evidence="4 5" key="1">
    <citation type="submission" date="2017-06" db="EMBL/GenBank/DDBJ databases">
        <title>Comparative genomic analysis of Ambrosia Fusariam Clade fungi.</title>
        <authorList>
            <person name="Stajich J.E."/>
            <person name="Carrillo J."/>
            <person name="Kijimoto T."/>
            <person name="Eskalen A."/>
            <person name="O'Donnell K."/>
            <person name="Kasson M."/>
        </authorList>
    </citation>
    <scope>NUCLEOTIDE SEQUENCE [LARGE SCALE GENOMIC DNA]</scope>
    <source>
        <strain evidence="4 5">NRRL62584</strain>
    </source>
</reference>
<dbReference type="SMART" id="SM00248">
    <property type="entry name" value="ANK"/>
    <property type="match status" value="4"/>
</dbReference>
<gene>
    <name evidence="4" type="ORF">CEP54_016400</name>
</gene>
<dbReference type="OrthoDB" id="341259at2759"/>
<dbReference type="Gene3D" id="1.25.40.20">
    <property type="entry name" value="Ankyrin repeat-containing domain"/>
    <property type="match status" value="1"/>
</dbReference>
<dbReference type="Pfam" id="PF12796">
    <property type="entry name" value="Ank_2"/>
    <property type="match status" value="1"/>
</dbReference>
<keyword evidence="1" id="KW-0677">Repeat</keyword>
<dbReference type="InterPro" id="IPR036770">
    <property type="entry name" value="Ankyrin_rpt-contain_sf"/>
</dbReference>
<accession>A0A428ND15</accession>
<dbReference type="Proteomes" id="UP000288168">
    <property type="component" value="Unassembled WGS sequence"/>
</dbReference>
<name>A0A428ND15_9HYPO</name>
<dbReference type="InterPro" id="IPR050776">
    <property type="entry name" value="Ank_Repeat/CDKN_Inhibitor"/>
</dbReference>
<evidence type="ECO:0000256" key="1">
    <source>
        <dbReference type="ARBA" id="ARBA00022737"/>
    </source>
</evidence>
<evidence type="ECO:0000256" key="2">
    <source>
        <dbReference type="ARBA" id="ARBA00023043"/>
    </source>
</evidence>
<feature type="repeat" description="ANK" evidence="3">
    <location>
        <begin position="100"/>
        <end position="126"/>
    </location>
</feature>
<keyword evidence="5" id="KW-1185">Reference proteome</keyword>